<comment type="caution">
    <text evidence="1">The sequence shown here is derived from an EMBL/GenBank/DDBJ whole genome shotgun (WGS) entry which is preliminary data.</text>
</comment>
<sequence length="90" mass="9493">MDKIMDKLLTTGISLAGGYAATKAFEFAWRQATGEDTPRASEEEDISLQKALVFAISSAAISAGVQVLSQRGAKASVKKIKAAYANKAEV</sequence>
<proteinExistence type="predicted"/>
<organism evidence="1 2">
    <name type="scientific">Nesterenkonia xinjiangensis</name>
    <dbReference type="NCBI Taxonomy" id="225327"/>
    <lineage>
        <taxon>Bacteria</taxon>
        <taxon>Bacillati</taxon>
        <taxon>Actinomycetota</taxon>
        <taxon>Actinomycetes</taxon>
        <taxon>Micrococcales</taxon>
        <taxon>Micrococcaceae</taxon>
        <taxon>Nesterenkonia</taxon>
    </lineage>
</organism>
<dbReference type="RefSeq" id="WP_179541798.1">
    <property type="nucleotide sequence ID" value="NZ_BAAALL010000005.1"/>
</dbReference>
<accession>A0A7Z0GMI4</accession>
<evidence type="ECO:0000313" key="2">
    <source>
        <dbReference type="Proteomes" id="UP000535437"/>
    </source>
</evidence>
<protein>
    <recommendedName>
        <fullName evidence="3">DUF4235 domain-containing protein</fullName>
    </recommendedName>
</protein>
<dbReference type="Pfam" id="PF14019">
    <property type="entry name" value="DUF4235"/>
    <property type="match status" value="1"/>
</dbReference>
<name>A0A7Z0GMI4_9MICC</name>
<evidence type="ECO:0008006" key="3">
    <source>
        <dbReference type="Google" id="ProtNLM"/>
    </source>
</evidence>
<dbReference type="AlphaFoldDB" id="A0A7Z0GMI4"/>
<reference evidence="1 2" key="1">
    <citation type="submission" date="2020-07" db="EMBL/GenBank/DDBJ databases">
        <title>Sequencing the genomes of 1000 actinobacteria strains.</title>
        <authorList>
            <person name="Klenk H.-P."/>
        </authorList>
    </citation>
    <scope>NUCLEOTIDE SEQUENCE [LARGE SCALE GENOMIC DNA]</scope>
    <source>
        <strain evidence="1 2">DSM 15475</strain>
    </source>
</reference>
<dbReference type="Proteomes" id="UP000535437">
    <property type="component" value="Unassembled WGS sequence"/>
</dbReference>
<dbReference type="InterPro" id="IPR025329">
    <property type="entry name" value="DUF4235"/>
</dbReference>
<dbReference type="EMBL" id="JACCFY010000001">
    <property type="protein sequence ID" value="NYJ78458.1"/>
    <property type="molecule type" value="Genomic_DNA"/>
</dbReference>
<gene>
    <name evidence="1" type="ORF">HNR09_001869</name>
</gene>
<evidence type="ECO:0000313" key="1">
    <source>
        <dbReference type="EMBL" id="NYJ78458.1"/>
    </source>
</evidence>
<keyword evidence="2" id="KW-1185">Reference proteome</keyword>